<proteinExistence type="predicted"/>
<dbReference type="NCBIfam" id="TIGR03087">
    <property type="entry name" value="stp1"/>
    <property type="match status" value="1"/>
</dbReference>
<reference evidence="1 2" key="1">
    <citation type="submission" date="2019-02" db="EMBL/GenBank/DDBJ databases">
        <title>Deep-cultivation of Planctomycetes and their phenomic and genomic characterization uncovers novel biology.</title>
        <authorList>
            <person name="Wiegand S."/>
            <person name="Jogler M."/>
            <person name="Boedeker C."/>
            <person name="Pinto D."/>
            <person name="Vollmers J."/>
            <person name="Rivas-Marin E."/>
            <person name="Kohn T."/>
            <person name="Peeters S.H."/>
            <person name="Heuer A."/>
            <person name="Rast P."/>
            <person name="Oberbeckmann S."/>
            <person name="Bunk B."/>
            <person name="Jeske O."/>
            <person name="Meyerdierks A."/>
            <person name="Storesund J.E."/>
            <person name="Kallscheuer N."/>
            <person name="Luecker S."/>
            <person name="Lage O.M."/>
            <person name="Pohl T."/>
            <person name="Merkel B.J."/>
            <person name="Hornburger P."/>
            <person name="Mueller R.-W."/>
            <person name="Bruemmer F."/>
            <person name="Labrenz M."/>
            <person name="Spormann A.M."/>
            <person name="Op den Camp H."/>
            <person name="Overmann J."/>
            <person name="Amann R."/>
            <person name="Jetten M.S.M."/>
            <person name="Mascher T."/>
            <person name="Medema M.H."/>
            <person name="Devos D.P."/>
            <person name="Kaster A.-K."/>
            <person name="Ovreas L."/>
            <person name="Rohde M."/>
            <person name="Galperin M.Y."/>
            <person name="Jogler C."/>
        </authorList>
    </citation>
    <scope>NUCLEOTIDE SEQUENCE [LARGE SCALE GENOMIC DNA]</scope>
    <source>
        <strain evidence="1 2">CA12</strain>
    </source>
</reference>
<keyword evidence="1" id="KW-0328">Glycosyltransferase</keyword>
<dbReference type="SUPFAM" id="SSF53756">
    <property type="entry name" value="UDP-Glycosyltransferase/glycogen phosphorylase"/>
    <property type="match status" value="1"/>
</dbReference>
<sequence length="444" mass="47561">MLTVDPPTARAARADAAGPRYSSAVGGARPRVLYLVHRFPYPPDKGDRIRAFHILRTLQSRCDVSVVTFADEPVAPERRAELEACCSDLRVIPVGRAGRAAGAAWGLLSGRSATEGAFASGRFADAVREIAATHRPDAVLLSCGGLGRYLDLPALAGVRTVVDFVDLDSRKWADYAAGCGRTPSGLAAKLLYRTESKRLRAAERRLVARCDAATFVTEAEAELGRRELTAPGEHKAAAFIHAVTNGVDLDYFRPAEPPPPPLPTGGRVVFLGAMDYRPNVNAVTWFVREVWPQVRETRPEATFEIVGRRPTPAVTALHGRDGVTVTGSVPDVRPHLAAAHVAVTPLRIARGLQNKVLEAMAAGVPVIASPAAAEGLLAVAGQDYLAAAAPAEWANEIVGLFANEDRRRALASAGRCHVEERHDWRRCVAPLFELLDLTPAGGRS</sequence>
<dbReference type="Pfam" id="PF13692">
    <property type="entry name" value="Glyco_trans_1_4"/>
    <property type="match status" value="1"/>
</dbReference>
<dbReference type="RefSeq" id="WP_165700483.1">
    <property type="nucleotide sequence ID" value="NZ_CP036265.1"/>
</dbReference>
<protein>
    <submittedName>
        <fullName evidence="1">D-inositol-3-phosphate glycosyltransferase</fullName>
        <ecNumber evidence="1">2.4.1.250</ecNumber>
    </submittedName>
</protein>
<dbReference type="CDD" id="cd03801">
    <property type="entry name" value="GT4_PimA-like"/>
    <property type="match status" value="1"/>
</dbReference>
<name>A0A517P491_9PLAN</name>
<gene>
    <name evidence="1" type="primary">mshA_1</name>
    <name evidence="1" type="ORF">CA12_02580</name>
</gene>
<keyword evidence="2" id="KW-1185">Reference proteome</keyword>
<dbReference type="EC" id="2.4.1.250" evidence="1"/>
<dbReference type="EMBL" id="CP036265">
    <property type="protein sequence ID" value="QDT14190.1"/>
    <property type="molecule type" value="Genomic_DNA"/>
</dbReference>
<dbReference type="PANTHER" id="PTHR12526:SF600">
    <property type="entry name" value="GLYCOSYL TRANSFERASE GROUP 1"/>
    <property type="match status" value="1"/>
</dbReference>
<dbReference type="Gene3D" id="3.40.50.2000">
    <property type="entry name" value="Glycogen Phosphorylase B"/>
    <property type="match status" value="2"/>
</dbReference>
<evidence type="ECO:0000313" key="1">
    <source>
        <dbReference type="EMBL" id="QDT14190.1"/>
    </source>
</evidence>
<evidence type="ECO:0000313" key="2">
    <source>
        <dbReference type="Proteomes" id="UP000318741"/>
    </source>
</evidence>
<keyword evidence="1" id="KW-0808">Transferase</keyword>
<dbReference type="AlphaFoldDB" id="A0A517P491"/>
<dbReference type="KEGG" id="acaf:CA12_02580"/>
<organism evidence="1 2">
    <name type="scientific">Alienimonas californiensis</name>
    <dbReference type="NCBI Taxonomy" id="2527989"/>
    <lineage>
        <taxon>Bacteria</taxon>
        <taxon>Pseudomonadati</taxon>
        <taxon>Planctomycetota</taxon>
        <taxon>Planctomycetia</taxon>
        <taxon>Planctomycetales</taxon>
        <taxon>Planctomycetaceae</taxon>
        <taxon>Alienimonas</taxon>
    </lineage>
</organism>
<dbReference type="PANTHER" id="PTHR12526">
    <property type="entry name" value="GLYCOSYLTRANSFERASE"/>
    <property type="match status" value="1"/>
</dbReference>
<dbReference type="Proteomes" id="UP000318741">
    <property type="component" value="Chromosome"/>
</dbReference>
<dbReference type="InterPro" id="IPR017521">
    <property type="entry name" value="Sugar_tfrase_PEP-CTERM_Stp1"/>
</dbReference>
<accession>A0A517P491</accession>
<dbReference type="GO" id="GO:0102710">
    <property type="term" value="F:D-inositol-3-phosphate glycosyltransferase activity"/>
    <property type="evidence" value="ECO:0007669"/>
    <property type="project" value="UniProtKB-EC"/>
</dbReference>